<dbReference type="EMBL" id="OUUZ01000018">
    <property type="protein sequence ID" value="SPQ26427.1"/>
    <property type="molecule type" value="Genomic_DNA"/>
</dbReference>
<gene>
    <name evidence="2" type="ORF">TT172_LOCUS8846</name>
</gene>
<sequence length="205" mass="22097">MRNFFGHRVDNIDDDGANAAFAPRNRPAAAPQPRSQIPSRHVMAELVPPTNVQVSLTGGLGVRITRTDQPEATAERRTADRTTGWTSTAPEQAVVGHGTTELLRRQLDQLDALAPGALVQFAVHPLHRSAVSPRERLPPLPSPSPFRPLAPAPVAVASAAGQDRGAQQQAVPPNRHERPRLIVTFHSRVGPVTGRVTCWATRDGN</sequence>
<feature type="compositionally biased region" description="Low complexity" evidence="1">
    <location>
        <begin position="17"/>
        <end position="34"/>
    </location>
</feature>
<evidence type="ECO:0000256" key="1">
    <source>
        <dbReference type="SAM" id="MobiDB-lite"/>
    </source>
</evidence>
<feature type="compositionally biased region" description="Low complexity" evidence="1">
    <location>
        <begin position="155"/>
        <end position="170"/>
    </location>
</feature>
<feature type="region of interest" description="Disordered" evidence="1">
    <location>
        <begin position="155"/>
        <end position="177"/>
    </location>
</feature>
<protein>
    <submittedName>
        <fullName evidence="2">9432c1d2-0875-404a-b90a-6757f4199260</fullName>
    </submittedName>
</protein>
<name>A0A3S4D9H1_9PEZI</name>
<accession>A0A3S4D9H1</accession>
<reference evidence="2 3" key="1">
    <citation type="submission" date="2018-04" db="EMBL/GenBank/DDBJ databases">
        <authorList>
            <person name="Huttner S."/>
            <person name="Dainat J."/>
        </authorList>
    </citation>
    <scope>NUCLEOTIDE SEQUENCE [LARGE SCALE GENOMIC DNA]</scope>
</reference>
<organism evidence="2 3">
    <name type="scientific">Thermothielavioides terrestris</name>
    <dbReference type="NCBI Taxonomy" id="2587410"/>
    <lineage>
        <taxon>Eukaryota</taxon>
        <taxon>Fungi</taxon>
        <taxon>Dikarya</taxon>
        <taxon>Ascomycota</taxon>
        <taxon>Pezizomycotina</taxon>
        <taxon>Sordariomycetes</taxon>
        <taxon>Sordariomycetidae</taxon>
        <taxon>Sordariales</taxon>
        <taxon>Chaetomiaceae</taxon>
        <taxon>Thermothielavioides</taxon>
    </lineage>
</organism>
<proteinExistence type="predicted"/>
<evidence type="ECO:0000313" key="2">
    <source>
        <dbReference type="EMBL" id="SPQ26427.1"/>
    </source>
</evidence>
<dbReference type="AlphaFoldDB" id="A0A3S4D9H1"/>
<evidence type="ECO:0000313" key="3">
    <source>
        <dbReference type="Proteomes" id="UP000289323"/>
    </source>
</evidence>
<dbReference type="Proteomes" id="UP000289323">
    <property type="component" value="Unassembled WGS sequence"/>
</dbReference>
<feature type="region of interest" description="Disordered" evidence="1">
    <location>
        <begin position="1"/>
        <end position="36"/>
    </location>
</feature>